<evidence type="ECO:0000313" key="2">
    <source>
        <dbReference type="Proteomes" id="UP000299102"/>
    </source>
</evidence>
<reference evidence="1 2" key="1">
    <citation type="journal article" date="2019" name="Commun. Biol.">
        <title>The bagworm genome reveals a unique fibroin gene that provides high tensile strength.</title>
        <authorList>
            <person name="Kono N."/>
            <person name="Nakamura H."/>
            <person name="Ohtoshi R."/>
            <person name="Tomita M."/>
            <person name="Numata K."/>
            <person name="Arakawa K."/>
        </authorList>
    </citation>
    <scope>NUCLEOTIDE SEQUENCE [LARGE SCALE GENOMIC DNA]</scope>
</reference>
<dbReference type="Proteomes" id="UP000299102">
    <property type="component" value="Unassembled WGS sequence"/>
</dbReference>
<proteinExistence type="predicted"/>
<name>A0A4C1ZW82_EUMVA</name>
<dbReference type="EMBL" id="BGZK01002126">
    <property type="protein sequence ID" value="GBP90935.1"/>
    <property type="molecule type" value="Genomic_DNA"/>
</dbReference>
<protein>
    <submittedName>
        <fullName evidence="1">Uncharacterized protein</fullName>
    </submittedName>
</protein>
<comment type="caution">
    <text evidence="1">The sequence shown here is derived from an EMBL/GenBank/DDBJ whole genome shotgun (WGS) entry which is preliminary data.</text>
</comment>
<accession>A0A4C1ZW82</accession>
<organism evidence="1 2">
    <name type="scientific">Eumeta variegata</name>
    <name type="common">Bagworm moth</name>
    <name type="synonym">Eumeta japonica</name>
    <dbReference type="NCBI Taxonomy" id="151549"/>
    <lineage>
        <taxon>Eukaryota</taxon>
        <taxon>Metazoa</taxon>
        <taxon>Ecdysozoa</taxon>
        <taxon>Arthropoda</taxon>
        <taxon>Hexapoda</taxon>
        <taxon>Insecta</taxon>
        <taxon>Pterygota</taxon>
        <taxon>Neoptera</taxon>
        <taxon>Endopterygota</taxon>
        <taxon>Lepidoptera</taxon>
        <taxon>Glossata</taxon>
        <taxon>Ditrysia</taxon>
        <taxon>Tineoidea</taxon>
        <taxon>Psychidae</taxon>
        <taxon>Oiketicinae</taxon>
        <taxon>Eumeta</taxon>
    </lineage>
</organism>
<sequence length="139" mass="15039">MDKNGTPASFSKKNGQGLVPCSRSCHKRVLAARNDISFRMQLYAAVKVGYGLSNVEAELAQLFLPKTCGVCLEGRCSDSDVSKRCNLKEDVTTGIEKSGMSSFFAYEICLKRKKVMERVAGASGAKARHLAAVSGPRFV</sequence>
<dbReference type="AlphaFoldDB" id="A0A4C1ZW82"/>
<gene>
    <name evidence="1" type="ORF">EVAR_29393_1</name>
</gene>
<keyword evidence="2" id="KW-1185">Reference proteome</keyword>
<evidence type="ECO:0000313" key="1">
    <source>
        <dbReference type="EMBL" id="GBP90935.1"/>
    </source>
</evidence>